<feature type="domain" description="GST N-terminal" evidence="1">
    <location>
        <begin position="1"/>
        <end position="89"/>
    </location>
</feature>
<dbReference type="PROSITE" id="PS50404">
    <property type="entry name" value="GST_NTER"/>
    <property type="match status" value="1"/>
</dbReference>
<dbReference type="Gene3D" id="3.40.30.10">
    <property type="entry name" value="Glutaredoxin"/>
    <property type="match status" value="1"/>
</dbReference>
<keyword evidence="3" id="KW-0808">Transferase</keyword>
<dbReference type="EMBL" id="PXXO01000001">
    <property type="protein sequence ID" value="PSJ07415.1"/>
    <property type="molecule type" value="Genomic_DNA"/>
</dbReference>
<evidence type="ECO:0000259" key="2">
    <source>
        <dbReference type="PROSITE" id="PS50405"/>
    </source>
</evidence>
<dbReference type="PANTHER" id="PTHR44051">
    <property type="entry name" value="GLUTATHIONE S-TRANSFERASE-RELATED"/>
    <property type="match status" value="1"/>
</dbReference>
<dbReference type="SFLD" id="SFLDS00019">
    <property type="entry name" value="Glutathione_Transferase_(cytos"/>
    <property type="match status" value="1"/>
</dbReference>
<dbReference type="InterPro" id="IPR036249">
    <property type="entry name" value="Thioredoxin-like_sf"/>
</dbReference>
<dbReference type="SUPFAM" id="SSF47616">
    <property type="entry name" value="GST C-terminal domain-like"/>
    <property type="match status" value="1"/>
</dbReference>
<dbReference type="PROSITE" id="PS50405">
    <property type="entry name" value="GST_CTER"/>
    <property type="match status" value="1"/>
</dbReference>
<dbReference type="InterPro" id="IPR004045">
    <property type="entry name" value="Glutathione_S-Trfase_N"/>
</dbReference>
<evidence type="ECO:0000313" key="3">
    <source>
        <dbReference type="EMBL" id="PSJ07415.1"/>
    </source>
</evidence>
<keyword evidence="4" id="KW-1185">Reference proteome</keyword>
<comment type="caution">
    <text evidence="3">The sequence shown here is derived from an EMBL/GenBank/DDBJ whole genome shotgun (WGS) entry which is preliminary data.</text>
</comment>
<dbReference type="InterPro" id="IPR036282">
    <property type="entry name" value="Glutathione-S-Trfase_C_sf"/>
</dbReference>
<accession>A0A2P7N1Q2</accession>
<name>A0A2P7N1Q2_9CYAN</name>
<dbReference type="PANTHER" id="PTHR44051:SF8">
    <property type="entry name" value="GLUTATHIONE S-TRANSFERASE GSTA"/>
    <property type="match status" value="1"/>
</dbReference>
<dbReference type="Gene3D" id="1.20.1050.10">
    <property type="match status" value="1"/>
</dbReference>
<dbReference type="InterPro" id="IPR040079">
    <property type="entry name" value="Glutathione_S-Trfase"/>
</dbReference>
<gene>
    <name evidence="3" type="ORF">C7K55_01435</name>
</gene>
<dbReference type="GO" id="GO:0016740">
    <property type="term" value="F:transferase activity"/>
    <property type="evidence" value="ECO:0007669"/>
    <property type="project" value="UniProtKB-KW"/>
</dbReference>
<dbReference type="SFLD" id="SFLDG00358">
    <property type="entry name" value="Main_(cytGST)"/>
    <property type="match status" value="1"/>
</dbReference>
<dbReference type="OrthoDB" id="465590at2"/>
<dbReference type="RefSeq" id="WP_106501600.1">
    <property type="nucleotide sequence ID" value="NZ_PXXO01000001.1"/>
</dbReference>
<protein>
    <submittedName>
        <fullName evidence="3">Glutathione S-transferase</fullName>
    </submittedName>
</protein>
<feature type="domain" description="GST C-terminal" evidence="2">
    <location>
        <begin position="87"/>
        <end position="204"/>
    </location>
</feature>
<dbReference type="CDD" id="cd03046">
    <property type="entry name" value="GST_N_GTT1_like"/>
    <property type="match status" value="1"/>
</dbReference>
<sequence length="204" mass="22176">MTLKLYGGARSRASMPRWYLEEKGIAYDWIQLDMEAGEHKGDNFCAINPFAKVPALVDETLRAPGGKPLQLFESGAILLHLADHHANEFTGTAAEMAAQRALANQWILFANATLAVALFVPANREREFPQLMGVLDGLLAGGRPLLAGPWGDPAWSVADCAVNAYLAYLPIFFPQIDLTPYPNVQATIAATQARPAYQHGMGRA</sequence>
<dbReference type="InterPro" id="IPR010987">
    <property type="entry name" value="Glutathione-S-Trfase_C-like"/>
</dbReference>
<dbReference type="Pfam" id="PF02798">
    <property type="entry name" value="GST_N"/>
    <property type="match status" value="1"/>
</dbReference>
<dbReference type="Proteomes" id="UP000243002">
    <property type="component" value="Unassembled WGS sequence"/>
</dbReference>
<dbReference type="SUPFAM" id="SSF52833">
    <property type="entry name" value="Thioredoxin-like"/>
    <property type="match status" value="1"/>
</dbReference>
<proteinExistence type="predicted"/>
<reference evidence="3 4" key="1">
    <citation type="journal article" date="2018" name="Environ. Microbiol.">
        <title>Ecological and genomic features of two widespread freshwater picocyanobacteria.</title>
        <authorList>
            <person name="Cabello-Yeves P.J."/>
            <person name="Picazo A."/>
            <person name="Camacho A."/>
            <person name="Callieri C."/>
            <person name="Rosselli R."/>
            <person name="Roda-Garcia J.J."/>
            <person name="Coutinho F.H."/>
            <person name="Rodriguez-Valera F."/>
        </authorList>
    </citation>
    <scope>NUCLEOTIDE SEQUENCE [LARGE SCALE GENOMIC DNA]</scope>
    <source>
        <strain evidence="3 4">Tous</strain>
    </source>
</reference>
<evidence type="ECO:0000313" key="4">
    <source>
        <dbReference type="Proteomes" id="UP000243002"/>
    </source>
</evidence>
<evidence type="ECO:0000259" key="1">
    <source>
        <dbReference type="PROSITE" id="PS50404"/>
    </source>
</evidence>
<organism evidence="3 4">
    <name type="scientific">Cyanobium usitatum str. Tous</name>
    <dbReference type="NCBI Taxonomy" id="2116684"/>
    <lineage>
        <taxon>Bacteria</taxon>
        <taxon>Bacillati</taxon>
        <taxon>Cyanobacteriota</taxon>
        <taxon>Cyanophyceae</taxon>
        <taxon>Synechococcales</taxon>
        <taxon>Prochlorococcaceae</taxon>
        <taxon>Cyanobium</taxon>
    </lineage>
</organism>
<dbReference type="AlphaFoldDB" id="A0A2P7N1Q2"/>